<reference evidence="3 4" key="1">
    <citation type="journal article" date="2018" name="Cell">
        <title>The Chara Genome: Secondary Complexity and Implications for Plant Terrestrialization.</title>
        <authorList>
            <person name="Nishiyama T."/>
            <person name="Sakayama H."/>
            <person name="Vries J.D."/>
            <person name="Buschmann H."/>
            <person name="Saint-Marcoux D."/>
            <person name="Ullrich K.K."/>
            <person name="Haas F.B."/>
            <person name="Vanderstraeten L."/>
            <person name="Becker D."/>
            <person name="Lang D."/>
            <person name="Vosolsobe S."/>
            <person name="Rombauts S."/>
            <person name="Wilhelmsson P.K.I."/>
            <person name="Janitza P."/>
            <person name="Kern R."/>
            <person name="Heyl A."/>
            <person name="Rumpler F."/>
            <person name="Villalobos L.I.A.C."/>
            <person name="Clay J.M."/>
            <person name="Skokan R."/>
            <person name="Toyoda A."/>
            <person name="Suzuki Y."/>
            <person name="Kagoshima H."/>
            <person name="Schijlen E."/>
            <person name="Tajeshwar N."/>
            <person name="Catarino B."/>
            <person name="Hetherington A.J."/>
            <person name="Saltykova A."/>
            <person name="Bonnot C."/>
            <person name="Breuninger H."/>
            <person name="Symeonidi A."/>
            <person name="Radhakrishnan G.V."/>
            <person name="Van Nieuwerburgh F."/>
            <person name="Deforce D."/>
            <person name="Chang C."/>
            <person name="Karol K.G."/>
            <person name="Hedrich R."/>
            <person name="Ulvskov P."/>
            <person name="Glockner G."/>
            <person name="Delwiche C.F."/>
            <person name="Petrasek J."/>
            <person name="Van de Peer Y."/>
            <person name="Friml J."/>
            <person name="Beilby M."/>
            <person name="Dolan L."/>
            <person name="Kohara Y."/>
            <person name="Sugano S."/>
            <person name="Fujiyama A."/>
            <person name="Delaux P.-M."/>
            <person name="Quint M."/>
            <person name="TheiBen G."/>
            <person name="Hagemann M."/>
            <person name="Harholt J."/>
            <person name="Dunand C."/>
            <person name="Zachgo S."/>
            <person name="Langdale J."/>
            <person name="Maumus F."/>
            <person name="Straeten D.V.D."/>
            <person name="Gould S.B."/>
            <person name="Rensing S.A."/>
        </authorList>
    </citation>
    <scope>NUCLEOTIDE SEQUENCE [LARGE SCALE GENOMIC DNA]</scope>
    <source>
        <strain evidence="3 4">S276</strain>
    </source>
</reference>
<dbReference type="Pfam" id="PF04937">
    <property type="entry name" value="DUF659"/>
    <property type="match status" value="1"/>
</dbReference>
<feature type="compositionally biased region" description="Basic and acidic residues" evidence="1">
    <location>
        <begin position="1032"/>
        <end position="1052"/>
    </location>
</feature>
<feature type="compositionally biased region" description="Acidic residues" evidence="1">
    <location>
        <begin position="713"/>
        <end position="722"/>
    </location>
</feature>
<proteinExistence type="predicted"/>
<feature type="compositionally biased region" description="Acidic residues" evidence="1">
    <location>
        <begin position="120"/>
        <end position="129"/>
    </location>
</feature>
<gene>
    <name evidence="3" type="ORF">CBR_g45811</name>
</gene>
<feature type="region of interest" description="Disordered" evidence="1">
    <location>
        <begin position="1202"/>
        <end position="1244"/>
    </location>
</feature>
<feature type="compositionally biased region" description="Basic and acidic residues" evidence="1">
    <location>
        <begin position="1078"/>
        <end position="1095"/>
    </location>
</feature>
<name>A0A388LZA9_CHABU</name>
<feature type="compositionally biased region" description="Basic and acidic residues" evidence="1">
    <location>
        <begin position="106"/>
        <end position="119"/>
    </location>
</feature>
<accession>A0A388LZA9</accession>
<dbReference type="EMBL" id="BFEA01000625">
    <property type="protein sequence ID" value="GBG87658.1"/>
    <property type="molecule type" value="Genomic_DNA"/>
</dbReference>
<feature type="compositionally biased region" description="Acidic residues" evidence="1">
    <location>
        <begin position="919"/>
        <end position="939"/>
    </location>
</feature>
<dbReference type="PANTHER" id="PTHR32166:SF123">
    <property type="entry name" value="BED-TYPE DOMAIN-CONTAINING PROTEIN"/>
    <property type="match status" value="1"/>
</dbReference>
<feature type="compositionally biased region" description="Basic and acidic residues" evidence="1">
    <location>
        <begin position="1223"/>
        <end position="1232"/>
    </location>
</feature>
<dbReference type="InterPro" id="IPR007021">
    <property type="entry name" value="DUF659"/>
</dbReference>
<evidence type="ECO:0000313" key="3">
    <source>
        <dbReference type="EMBL" id="GBG87658.1"/>
    </source>
</evidence>
<feature type="compositionally biased region" description="Acidic residues" evidence="1">
    <location>
        <begin position="142"/>
        <end position="153"/>
    </location>
</feature>
<feature type="region of interest" description="Disordered" evidence="1">
    <location>
        <begin position="578"/>
        <end position="1003"/>
    </location>
</feature>
<evidence type="ECO:0000313" key="4">
    <source>
        <dbReference type="Proteomes" id="UP000265515"/>
    </source>
</evidence>
<sequence length="1279" mass="139304">MARLRQGNVVWNFVTAGQHVGNQAKMHGDRKLRCNFCGHLFQGNAGKVARHFTQAKYCKDAGMRVLVEIWNDTNYTFKPATARRVQRWMTDEGVRDTRVAAGGQRQRMDEGESGERDDVQDALDEEEGLEGGVGEGGKADEAVGDPDLPEEEVVMTSRGVGRAGPAPRAPRPEVTAGTGIPSQRGKVATMVSEVRFAFRHIGATILSDGRKSHSGKPLVNFLAGGANDALLCATVARDGSVRDTADIMYRRWRAIILSFPAQDVIGFCTDSASNYTAVARRFATDTDADIRRITWLPCSTHVCNLMLSDVGTRVAWVKGDHHPCPSIRDDEFWRCFDCAICVMSPIHQLLRRMDRGGMMMSIVYEWSQHLLELMRRVDVPADMVEPCVREVAVRNLHMLEPAHAAAHLLNPRRRSLRYYESLQTTTDDARVVEECDRFLLAQTGGDPVGRLYRTVRDQIRHFHSRRGDWVDRQLSDAEADDCRGDRETERCAQWWFDHERHHPKLRTIAIHVMHLWTSASPAERNWAQHERINTARRHKLGFAKLAQLVEIATNLKLARCAQQGSGYVLPWVMGTGQEETAGGQEDDKGDVDPEDVFGKRAVDLRPWPEQTSDADADSDTSGDEWTDDDDAPVNGDATAERVYLTYGEGPNGMTPHTSVITDDVASGGQASGTGRAGSRRRQQPRADEHVEEQEPVGGLRQTGRRWEDRSDSEPEGAEEEEEVCLRDCRFSPSHYRTMGAPEPTRPRTRSASAAERQQTPATEHHEGTGLADIPEMERTPSGAGVRHRSPSELRTDDFYVDGSGRGLGDLSALRQRGVSLSDVLLDDSDKRGHVETEEEQDARPDREEEERLQTLPGWDGRFAYMEEQHRRRELETGGGGGGDGGDVGFGGEADAGAARQGVPTGVEGDGVPTGVEGDGGSEDEQGDGGGEDEDEDEEGSDHGDDHGDDGGDGDDGGNGDDGGDHGDGGDDGDDDDYDGDHGDDGSDDGDHDGHHVDEGRLALVLRDPSVPTLPLTRPEAFAQAGFDAEDLARLGSHDPFPHTGRRSDERRPLGRAYSPPPYIVDSPRWSGSSLNGIRGREFGPVDGGSGRRSDDGGSAGSMPPPPARSMKGGVDATTVGAPVAGSLPPVGGGVAGGWAAHRSHRRVSDRMRADYDAGRGAFAGRLSPRIQVADVRVFTWQAACSIVVSTAMVGMAMMSSLSSTGRKTLSTTRNGDEDNGGDYGKDGERGDNGDDGIDDDKSELRTPRWNNATMMFRCPTADAATTMVDGLVHLASRWP</sequence>
<feature type="compositionally biased region" description="Basic and acidic residues" evidence="1">
    <location>
        <begin position="991"/>
        <end position="1000"/>
    </location>
</feature>
<feature type="domain" description="DUF659" evidence="2">
    <location>
        <begin position="181"/>
        <end position="318"/>
    </location>
</feature>
<dbReference type="SUPFAM" id="SSF53098">
    <property type="entry name" value="Ribonuclease H-like"/>
    <property type="match status" value="1"/>
</dbReference>
<dbReference type="Proteomes" id="UP000265515">
    <property type="component" value="Unassembled WGS sequence"/>
</dbReference>
<dbReference type="InterPro" id="IPR012337">
    <property type="entry name" value="RNaseH-like_sf"/>
</dbReference>
<dbReference type="Gramene" id="GBG87658">
    <property type="protein sequence ID" value="GBG87658"/>
    <property type="gene ID" value="CBR_g45811"/>
</dbReference>
<feature type="compositionally biased region" description="Polar residues" evidence="1">
    <location>
        <begin position="1202"/>
        <end position="1213"/>
    </location>
</feature>
<feature type="compositionally biased region" description="Basic and acidic residues" evidence="1">
    <location>
        <begin position="940"/>
        <end position="949"/>
    </location>
</feature>
<feature type="compositionally biased region" description="Polar residues" evidence="1">
    <location>
        <begin position="749"/>
        <end position="761"/>
    </location>
</feature>
<evidence type="ECO:0000256" key="1">
    <source>
        <dbReference type="SAM" id="MobiDB-lite"/>
    </source>
</evidence>
<protein>
    <recommendedName>
        <fullName evidence="2">DUF659 domain-containing protein</fullName>
    </recommendedName>
</protein>
<feature type="compositionally biased region" description="Basic and acidic residues" evidence="1">
    <location>
        <begin position="864"/>
        <end position="875"/>
    </location>
</feature>
<feature type="compositionally biased region" description="Acidic residues" evidence="1">
    <location>
        <begin position="612"/>
        <end position="631"/>
    </location>
</feature>
<feature type="compositionally biased region" description="Acidic residues" evidence="1">
    <location>
        <begin position="969"/>
        <end position="978"/>
    </location>
</feature>
<feature type="compositionally biased region" description="Gly residues" evidence="1">
    <location>
        <begin position="876"/>
        <end position="893"/>
    </location>
</feature>
<evidence type="ECO:0000259" key="2">
    <source>
        <dbReference type="Pfam" id="PF04937"/>
    </source>
</evidence>
<organism evidence="3 4">
    <name type="scientific">Chara braunii</name>
    <name type="common">Braun's stonewort</name>
    <dbReference type="NCBI Taxonomy" id="69332"/>
    <lineage>
        <taxon>Eukaryota</taxon>
        <taxon>Viridiplantae</taxon>
        <taxon>Streptophyta</taxon>
        <taxon>Charophyceae</taxon>
        <taxon>Charales</taxon>
        <taxon>Characeae</taxon>
        <taxon>Chara</taxon>
    </lineage>
</organism>
<feature type="compositionally biased region" description="Basic and acidic residues" evidence="1">
    <location>
        <begin position="827"/>
        <end position="852"/>
    </location>
</feature>
<comment type="caution">
    <text evidence="3">The sequence shown here is derived from an EMBL/GenBank/DDBJ whole genome shotgun (WGS) entry which is preliminary data.</text>
</comment>
<dbReference type="AlphaFoldDB" id="A0A388LZA9"/>
<keyword evidence="4" id="KW-1185">Reference proteome</keyword>
<feature type="region of interest" description="Disordered" evidence="1">
    <location>
        <begin position="97"/>
        <end position="184"/>
    </location>
</feature>
<feature type="region of interest" description="Disordered" evidence="1">
    <location>
        <begin position="1032"/>
        <end position="1125"/>
    </location>
</feature>
<dbReference type="PANTHER" id="PTHR32166">
    <property type="entry name" value="OSJNBA0013A04.12 PROTEIN"/>
    <property type="match status" value="1"/>
</dbReference>